<dbReference type="EMBL" id="FRAG01000001">
    <property type="protein sequence ID" value="SHJ48533.1"/>
    <property type="molecule type" value="Genomic_DNA"/>
</dbReference>
<keyword evidence="2" id="KW-1185">Reference proteome</keyword>
<dbReference type="Pfam" id="PF12982">
    <property type="entry name" value="DUF3866"/>
    <property type="match status" value="1"/>
</dbReference>
<evidence type="ECO:0000313" key="1">
    <source>
        <dbReference type="EMBL" id="SHJ48533.1"/>
    </source>
</evidence>
<dbReference type="AlphaFoldDB" id="A0A1M6JPJ9"/>
<reference evidence="1 2" key="1">
    <citation type="submission" date="2016-11" db="EMBL/GenBank/DDBJ databases">
        <authorList>
            <person name="Jaros S."/>
            <person name="Januszkiewicz K."/>
            <person name="Wedrychowicz H."/>
        </authorList>
    </citation>
    <scope>NUCLEOTIDE SEQUENCE [LARGE SCALE GENOMIC DNA]</scope>
    <source>
        <strain evidence="1 2">DSM 15212</strain>
    </source>
</reference>
<proteinExistence type="predicted"/>
<dbReference type="InterPro" id="IPR024479">
    <property type="entry name" value="DUF3866"/>
</dbReference>
<dbReference type="RefSeq" id="WP_073146335.1">
    <property type="nucleotide sequence ID" value="NZ_FRAG01000001.1"/>
</dbReference>
<evidence type="ECO:0000313" key="2">
    <source>
        <dbReference type="Proteomes" id="UP000184465"/>
    </source>
</evidence>
<dbReference type="STRING" id="1121301.SAMN02745912_00079"/>
<dbReference type="Proteomes" id="UP000184465">
    <property type="component" value="Unassembled WGS sequence"/>
</dbReference>
<protein>
    <recommendedName>
        <fullName evidence="3">DUF3866 domain-containing protein</fullName>
    </recommendedName>
</protein>
<gene>
    <name evidence="1" type="ORF">SAMN02745912_00079</name>
</gene>
<evidence type="ECO:0008006" key="3">
    <source>
        <dbReference type="Google" id="ProtNLM"/>
    </source>
</evidence>
<name>A0A1M6JPJ9_PARC5</name>
<organism evidence="1 2">
    <name type="scientific">Paramaledivibacter caminithermalis (strain DSM 15212 / CIP 107654 / DViRD3)</name>
    <name type="common">Clostridium caminithermale</name>
    <dbReference type="NCBI Taxonomy" id="1121301"/>
    <lineage>
        <taxon>Bacteria</taxon>
        <taxon>Bacillati</taxon>
        <taxon>Bacillota</taxon>
        <taxon>Clostridia</taxon>
        <taxon>Peptostreptococcales</taxon>
        <taxon>Caminicellaceae</taxon>
        <taxon>Paramaledivibacter</taxon>
    </lineage>
</organism>
<accession>A0A1M6JPJ9</accession>
<sequence length="358" mass="39663">MLNLKTGIVEKIIDAREGSMEIIVNINGKLEKAIAYKSLIDNIEEGNEIILNTTAQDLKLGSGGYHFVLANLKKTTKQSMKNGHIMKLRYTPIQIRVNSVEEQGSKYHHVFNEFNSLKGMPVLIGGLHSVLAPLTVVLKGLNTRLSIAYIMTDGGALPIDFSKTVRYLKKEGYIDGTITIGHAFGGDLECINIYNGLIAAKEILNCDICIVSMGPGIIGTGTKYGFTGIEQGNIIDAVNDLEGVPICIPRISFKDRRKRHFGISHHSITVLSKIAKTKAYLGIPKFLDEREAIIKNQIATHDIHKKHNVLFTQYSDIINMLKKSNITMDTMGRTLKDDMDYFITIGVNGKLAESLIQF</sequence>